<accession>A0AC34QUG4</accession>
<organism evidence="1 2">
    <name type="scientific">Panagrolaimus sp. JU765</name>
    <dbReference type="NCBI Taxonomy" id="591449"/>
    <lineage>
        <taxon>Eukaryota</taxon>
        <taxon>Metazoa</taxon>
        <taxon>Ecdysozoa</taxon>
        <taxon>Nematoda</taxon>
        <taxon>Chromadorea</taxon>
        <taxon>Rhabditida</taxon>
        <taxon>Tylenchina</taxon>
        <taxon>Panagrolaimomorpha</taxon>
        <taxon>Panagrolaimoidea</taxon>
        <taxon>Panagrolaimidae</taxon>
        <taxon>Panagrolaimus</taxon>
    </lineage>
</organism>
<dbReference type="WBParaSite" id="JU765_v2.g19638.t1">
    <property type="protein sequence ID" value="JU765_v2.g19638.t1"/>
    <property type="gene ID" value="JU765_v2.g19638"/>
</dbReference>
<proteinExistence type="predicted"/>
<protein>
    <submittedName>
        <fullName evidence="2">Uncharacterized protein</fullName>
    </submittedName>
</protein>
<name>A0AC34QUG4_9BILA</name>
<dbReference type="Proteomes" id="UP000887576">
    <property type="component" value="Unplaced"/>
</dbReference>
<reference evidence="2" key="1">
    <citation type="submission" date="2022-11" db="UniProtKB">
        <authorList>
            <consortium name="WormBaseParasite"/>
        </authorList>
    </citation>
    <scope>IDENTIFICATION</scope>
</reference>
<evidence type="ECO:0000313" key="1">
    <source>
        <dbReference type="Proteomes" id="UP000887576"/>
    </source>
</evidence>
<sequence length="438" mass="51362">MKRSQLESREQMTYAEPERRIVEVVQAKPKVTETVSRVEEQKRTEEIERRVIRRERRQKSSRHRYGHGSHAEYVDWGSGGGDEREKIIAEARRAAAEAKLLAAEKRKKENIIQKSYERTMKEHRIDEEHSRMSSSQHRQRLQESERYDKSAQTSHVQKSDKDAILQRYDGRRYTAEELNQAVKNAYTAVDKAYRDIRQWRSNSVQRHNGYLPAYESYQRSTSSRRDRDFGGEFNNRISDNRSGLAHARYGSLSDSLRRGELKYIPNGEFKENYSRNGKMHKSYSNRDVFQDSGRDSWRRGSGYNGPLVEFPPTLPRSARGEPPIPPHRGFPESQYRPITKSRSYADWDEGRGPFGSSVKRYDEDMARLENEFRDSLLMRLPNGNMNEKDYRQEQIPGGQETYSRETKANSGRRLGRDGLPTDFKEASQEYSFKREVQH</sequence>
<evidence type="ECO:0000313" key="2">
    <source>
        <dbReference type="WBParaSite" id="JU765_v2.g19638.t1"/>
    </source>
</evidence>